<dbReference type="HOGENOM" id="CLU_100965_0_1_5"/>
<dbReference type="AlphaFoldDB" id="A0A0B5DYL0"/>
<feature type="chain" id="PRO_5002100672" description="DUF4174 domain-containing protein" evidence="2">
    <location>
        <begin position="23"/>
        <end position="143"/>
    </location>
</feature>
<evidence type="ECO:0000256" key="2">
    <source>
        <dbReference type="SAM" id="SignalP"/>
    </source>
</evidence>
<evidence type="ECO:0000313" key="4">
    <source>
        <dbReference type="EMBL" id="AJE48084.1"/>
    </source>
</evidence>
<dbReference type="InterPro" id="IPR025232">
    <property type="entry name" value="DUF4174"/>
</dbReference>
<sequence>MKNLCSAALAALLLITSSPAVAQEAELVIETADDVVLSEFKWTNRVLVVFADSPLDPNFSEQIALLTARPLPLVARDVVVLTDTDPDTPSEVRRTLRPRGFALVLVDKDGRVMLRKPDAWDVREISRAIDKTPLRQQEIREGL</sequence>
<evidence type="ECO:0000259" key="3">
    <source>
        <dbReference type="Pfam" id="PF13778"/>
    </source>
</evidence>
<dbReference type="Proteomes" id="UP000031521">
    <property type="component" value="Chromosome"/>
</dbReference>
<proteinExistence type="predicted"/>
<dbReference type="KEGG" id="cid:P73_3369"/>
<evidence type="ECO:0000256" key="1">
    <source>
        <dbReference type="ARBA" id="ARBA00022729"/>
    </source>
</evidence>
<dbReference type="Pfam" id="PF13778">
    <property type="entry name" value="DUF4174"/>
    <property type="match status" value="1"/>
</dbReference>
<dbReference type="OrthoDB" id="7362103at2"/>
<dbReference type="EMBL" id="CP004393">
    <property type="protein sequence ID" value="AJE48084.1"/>
    <property type="molecule type" value="Genomic_DNA"/>
</dbReference>
<keyword evidence="5" id="KW-1185">Reference proteome</keyword>
<protein>
    <recommendedName>
        <fullName evidence="3">DUF4174 domain-containing protein</fullName>
    </recommendedName>
</protein>
<dbReference type="STRING" id="1208324.P73_3369"/>
<organism evidence="4 5">
    <name type="scientific">Celeribacter indicus</name>
    <dbReference type="NCBI Taxonomy" id="1208324"/>
    <lineage>
        <taxon>Bacteria</taxon>
        <taxon>Pseudomonadati</taxon>
        <taxon>Pseudomonadota</taxon>
        <taxon>Alphaproteobacteria</taxon>
        <taxon>Rhodobacterales</taxon>
        <taxon>Roseobacteraceae</taxon>
        <taxon>Celeribacter</taxon>
    </lineage>
</organism>
<evidence type="ECO:0000313" key="5">
    <source>
        <dbReference type="Proteomes" id="UP000031521"/>
    </source>
</evidence>
<gene>
    <name evidence="4" type="ORF">P73_3369</name>
</gene>
<dbReference type="RefSeq" id="WP_043870488.1">
    <property type="nucleotide sequence ID" value="NZ_CP004393.1"/>
</dbReference>
<reference evidence="4 5" key="1">
    <citation type="journal article" date="2014" name="Int. J. Syst. Evol. Microbiol.">
        <title>Celeribacter indicus sp. nov., a polycyclic aromatic hydrocarbon-degrading bacterium from deep-sea sediment and reclassification of Huaishuia halophila as Celeribacter halophilus comb. nov.</title>
        <authorList>
            <person name="Lai Q."/>
            <person name="Cao J."/>
            <person name="Yuan J."/>
            <person name="Li F."/>
            <person name="Shao Z."/>
        </authorList>
    </citation>
    <scope>NUCLEOTIDE SEQUENCE [LARGE SCALE GENOMIC DNA]</scope>
    <source>
        <strain evidence="4">P73</strain>
    </source>
</reference>
<keyword evidence="1 2" id="KW-0732">Signal</keyword>
<feature type="signal peptide" evidence="2">
    <location>
        <begin position="1"/>
        <end position="22"/>
    </location>
</feature>
<name>A0A0B5DYL0_9RHOB</name>
<feature type="domain" description="DUF4174" evidence="3">
    <location>
        <begin position="37"/>
        <end position="138"/>
    </location>
</feature>
<accession>A0A0B5DYL0</accession>